<keyword evidence="4" id="KW-1185">Reference proteome</keyword>
<dbReference type="Gene3D" id="1.10.10.2590">
    <property type="entry name" value="BEN domain"/>
    <property type="match status" value="1"/>
</dbReference>
<feature type="region of interest" description="Disordered" evidence="1">
    <location>
        <begin position="277"/>
        <end position="319"/>
    </location>
</feature>
<evidence type="ECO:0000256" key="1">
    <source>
        <dbReference type="SAM" id="MobiDB-lite"/>
    </source>
</evidence>
<accession>A0AAN8BQE0</accession>
<evidence type="ECO:0000259" key="2">
    <source>
        <dbReference type="Pfam" id="PF10523"/>
    </source>
</evidence>
<gene>
    <name evidence="3" type="ORF">CesoFtcFv8_013403</name>
</gene>
<sequence length="319" mass="34951">MVQTAEEQVEMGVGGKREAKRGSERRGRECGGAEKKAQLEQDYLEGRQHEPAAHSDSETDYSDTDYSDTDSETEPVEWRPLSTSVTKSKPGVNGSAAPRREASGQDRNRLQIKKTVGATNAAASAPLPPDGSLADHDRKRIRQLEQTVKAMEKSYRSLKRRMRTLEDAGAPAKRPAAGDAAPAEEMCNGQTVTSLEASVSHLAAGEKDLLEVVKILALRVFSADELRTHSLTGKKTCKVTPSDPRPALDQARFRQLEQQVRKRCGVSHSTFMGKVQNLQKALRKKPAAEEGGPSLPPSWGRTSGPSWVQRERLETPDCQ</sequence>
<comment type="caution">
    <text evidence="3">The sequence shown here is derived from an EMBL/GenBank/DDBJ whole genome shotgun (WGS) entry which is preliminary data.</text>
</comment>
<feature type="domain" description="BEN" evidence="2">
    <location>
        <begin position="216"/>
        <end position="266"/>
    </location>
</feature>
<feature type="compositionally biased region" description="Basic and acidic residues" evidence="1">
    <location>
        <begin position="98"/>
        <end position="109"/>
    </location>
</feature>
<feature type="compositionally biased region" description="Basic and acidic residues" evidence="1">
    <location>
        <begin position="309"/>
        <end position="319"/>
    </location>
</feature>
<feature type="compositionally biased region" description="Acidic residues" evidence="1">
    <location>
        <begin position="58"/>
        <end position="75"/>
    </location>
</feature>
<proteinExistence type="predicted"/>
<evidence type="ECO:0000313" key="3">
    <source>
        <dbReference type="EMBL" id="KAK5889820.1"/>
    </source>
</evidence>
<dbReference type="InterPro" id="IPR018379">
    <property type="entry name" value="BEN_domain"/>
</dbReference>
<dbReference type="EMBL" id="JAULUE010002056">
    <property type="protein sequence ID" value="KAK5889820.1"/>
    <property type="molecule type" value="Genomic_DNA"/>
</dbReference>
<feature type="compositionally biased region" description="Basic and acidic residues" evidence="1">
    <location>
        <begin position="15"/>
        <end position="57"/>
    </location>
</feature>
<name>A0AAN8BQE0_9TELE</name>
<dbReference type="Pfam" id="PF10523">
    <property type="entry name" value="BEN"/>
    <property type="match status" value="1"/>
</dbReference>
<organism evidence="3 4">
    <name type="scientific">Champsocephalus esox</name>
    <name type="common">pike icefish</name>
    <dbReference type="NCBI Taxonomy" id="159716"/>
    <lineage>
        <taxon>Eukaryota</taxon>
        <taxon>Metazoa</taxon>
        <taxon>Chordata</taxon>
        <taxon>Craniata</taxon>
        <taxon>Vertebrata</taxon>
        <taxon>Euteleostomi</taxon>
        <taxon>Actinopterygii</taxon>
        <taxon>Neopterygii</taxon>
        <taxon>Teleostei</taxon>
        <taxon>Neoteleostei</taxon>
        <taxon>Acanthomorphata</taxon>
        <taxon>Eupercaria</taxon>
        <taxon>Perciformes</taxon>
        <taxon>Notothenioidei</taxon>
        <taxon>Channichthyidae</taxon>
        <taxon>Champsocephalus</taxon>
    </lineage>
</organism>
<protein>
    <recommendedName>
        <fullName evidence="2">BEN domain-containing protein</fullName>
    </recommendedName>
</protein>
<evidence type="ECO:0000313" key="4">
    <source>
        <dbReference type="Proteomes" id="UP001335648"/>
    </source>
</evidence>
<dbReference type="GO" id="GO:0003677">
    <property type="term" value="F:DNA binding"/>
    <property type="evidence" value="ECO:0007669"/>
    <property type="project" value="InterPro"/>
</dbReference>
<dbReference type="AlphaFoldDB" id="A0AAN8BQE0"/>
<reference evidence="3 4" key="1">
    <citation type="journal article" date="2023" name="Mol. Biol. Evol.">
        <title>Genomics of Secondarily Temperate Adaptation in the Only Non-Antarctic Icefish.</title>
        <authorList>
            <person name="Rivera-Colon A.G."/>
            <person name="Rayamajhi N."/>
            <person name="Minhas B.F."/>
            <person name="Madrigal G."/>
            <person name="Bilyk K.T."/>
            <person name="Yoon V."/>
            <person name="Hune M."/>
            <person name="Gregory S."/>
            <person name="Cheng C.H.C."/>
            <person name="Catchen J.M."/>
        </authorList>
    </citation>
    <scope>NUCLEOTIDE SEQUENCE [LARGE SCALE GENOMIC DNA]</scope>
    <source>
        <strain evidence="3">JC2023a</strain>
    </source>
</reference>
<dbReference type="Proteomes" id="UP001335648">
    <property type="component" value="Unassembled WGS sequence"/>
</dbReference>
<feature type="region of interest" description="Disordered" evidence="1">
    <location>
        <begin position="1"/>
        <end position="136"/>
    </location>
</feature>